<reference evidence="2" key="1">
    <citation type="journal article" date="2020" name="Nature">
        <title>Giant virus diversity and host interactions through global metagenomics.</title>
        <authorList>
            <person name="Schulz F."/>
            <person name="Roux S."/>
            <person name="Paez-Espino D."/>
            <person name="Jungbluth S."/>
            <person name="Walsh D.A."/>
            <person name="Denef V.J."/>
            <person name="McMahon K.D."/>
            <person name="Konstantinidis K.T."/>
            <person name="Eloe-Fadrosh E.A."/>
            <person name="Kyrpides N.C."/>
            <person name="Woyke T."/>
        </authorList>
    </citation>
    <scope>NUCLEOTIDE SEQUENCE</scope>
    <source>
        <strain evidence="2">GVMAG-M-3300009068-24</strain>
    </source>
</reference>
<name>A0A6C0EL24_9ZZZZ</name>
<dbReference type="AlphaFoldDB" id="A0A6C0EL24"/>
<feature type="compositionally biased region" description="Low complexity" evidence="1">
    <location>
        <begin position="22"/>
        <end position="50"/>
    </location>
</feature>
<feature type="region of interest" description="Disordered" evidence="1">
    <location>
        <begin position="22"/>
        <end position="60"/>
    </location>
</feature>
<sequence>MMRLQPAAVSPIIATYTTPTATATATPTPTASATATPTPSAATASATYTPTPLPSTPTPTASAIKADVGGYIQTALDAVAAGNLALVLSSVQSAIKEQTALGNDAVVQLLNVALANFNQYQAQRVIAQWNQGKIFLQAAQIILSCLTSHASYDYGSNIQSACQALNPPAPQKDTQTAMKYLNNAASVQAANGNLYASGFLKQAVSFLQLQNQNVNVGSMTPVQAALYEIASALANLNAASATNISGSSTLNVPNVSIGSSETGTAEAATTEAGTATGAASSWWNWSTLKQQYPLHVPQVIQNFLDARAMFNSSEQSITTYLTEKGGYDGLIQQIHQVSNEMNSL</sequence>
<protein>
    <submittedName>
        <fullName evidence="2">Uncharacterized protein</fullName>
    </submittedName>
</protein>
<dbReference type="EMBL" id="MN738882">
    <property type="protein sequence ID" value="QHT29757.1"/>
    <property type="molecule type" value="Genomic_DNA"/>
</dbReference>
<accession>A0A6C0EL24</accession>
<organism evidence="2">
    <name type="scientific">viral metagenome</name>
    <dbReference type="NCBI Taxonomy" id="1070528"/>
    <lineage>
        <taxon>unclassified sequences</taxon>
        <taxon>metagenomes</taxon>
        <taxon>organismal metagenomes</taxon>
    </lineage>
</organism>
<evidence type="ECO:0000313" key="2">
    <source>
        <dbReference type="EMBL" id="QHT29757.1"/>
    </source>
</evidence>
<evidence type="ECO:0000256" key="1">
    <source>
        <dbReference type="SAM" id="MobiDB-lite"/>
    </source>
</evidence>
<proteinExistence type="predicted"/>